<reference evidence="3" key="1">
    <citation type="journal article" date="2009" name="J. Bacteriol.">
        <title>Complete genome sequence of Erythrobacter litoralis HTCC2594.</title>
        <authorList>
            <person name="Oh H.M."/>
            <person name="Giovannoni S.J."/>
            <person name="Ferriera S."/>
            <person name="Johnson J."/>
            <person name="Cho J.C."/>
        </authorList>
    </citation>
    <scope>NUCLEOTIDE SEQUENCE [LARGE SCALE GENOMIC DNA]</scope>
    <source>
        <strain evidence="3">HTCC2594</strain>
    </source>
</reference>
<dbReference type="Proteomes" id="UP000008808">
    <property type="component" value="Chromosome"/>
</dbReference>
<dbReference type="AlphaFoldDB" id="Q2N8U7"/>
<protein>
    <recommendedName>
        <fullName evidence="4">DUF805 domain-containing protein</fullName>
    </recommendedName>
</protein>
<dbReference type="eggNOG" id="COG3152">
    <property type="taxonomic scope" value="Bacteria"/>
</dbReference>
<dbReference type="RefSeq" id="WP_011414724.1">
    <property type="nucleotide sequence ID" value="NC_007722.1"/>
</dbReference>
<dbReference type="GO" id="GO:0005886">
    <property type="term" value="C:plasma membrane"/>
    <property type="evidence" value="ECO:0007669"/>
    <property type="project" value="TreeGrafter"/>
</dbReference>
<gene>
    <name evidence="2" type="ordered locus">ELI_09010</name>
</gene>
<feature type="transmembrane region" description="Helical" evidence="1">
    <location>
        <begin position="23"/>
        <end position="42"/>
    </location>
</feature>
<evidence type="ECO:0008006" key="4">
    <source>
        <dbReference type="Google" id="ProtNLM"/>
    </source>
</evidence>
<feature type="transmembrane region" description="Helical" evidence="1">
    <location>
        <begin position="102"/>
        <end position="129"/>
    </location>
</feature>
<dbReference type="PANTHER" id="PTHR34980:SF2">
    <property type="entry name" value="INNER MEMBRANE PROTEIN YHAH-RELATED"/>
    <property type="match status" value="1"/>
</dbReference>
<accession>Q2N8U7</accession>
<dbReference type="PANTHER" id="PTHR34980">
    <property type="entry name" value="INNER MEMBRANE PROTEIN-RELATED-RELATED"/>
    <property type="match status" value="1"/>
</dbReference>
<keyword evidence="1" id="KW-1133">Transmembrane helix</keyword>
<evidence type="ECO:0000313" key="3">
    <source>
        <dbReference type="Proteomes" id="UP000008808"/>
    </source>
</evidence>
<dbReference type="OrthoDB" id="9812349at2"/>
<dbReference type="EMBL" id="CP000157">
    <property type="protein sequence ID" value="ABC63894.1"/>
    <property type="molecule type" value="Genomic_DNA"/>
</dbReference>
<proteinExistence type="predicted"/>
<organism evidence="2 3">
    <name type="scientific">Erythrobacter litoralis (strain HTCC2594)</name>
    <dbReference type="NCBI Taxonomy" id="314225"/>
    <lineage>
        <taxon>Bacteria</taxon>
        <taxon>Pseudomonadati</taxon>
        <taxon>Pseudomonadota</taxon>
        <taxon>Alphaproteobacteria</taxon>
        <taxon>Sphingomonadales</taxon>
        <taxon>Erythrobacteraceae</taxon>
        <taxon>Erythrobacter/Porphyrobacter group</taxon>
        <taxon>Erythrobacter</taxon>
    </lineage>
</organism>
<name>Q2N8U7_ERYLH</name>
<dbReference type="HOGENOM" id="CLU_093674_0_1_5"/>
<dbReference type="Pfam" id="PF05656">
    <property type="entry name" value="DUF805"/>
    <property type="match status" value="1"/>
</dbReference>
<dbReference type="InterPro" id="IPR008523">
    <property type="entry name" value="DUF805"/>
</dbReference>
<sequence length="152" mass="16760">MDWMLLPFRRYFDFSGRSRRKEFWMFALLNVIVYAVLMVLMFGLGSGTEAMLAADPDDPFAIYGAMFGGLGILILIWGLIVLIPSVAVSVRRLHDRDLSGWWYLAVIIGSLIPIVGFLVSIGFLVLMALPGTEGANRFGPDPKGGADPSVFE</sequence>
<keyword evidence="1" id="KW-0472">Membrane</keyword>
<feature type="transmembrane region" description="Helical" evidence="1">
    <location>
        <begin position="62"/>
        <end position="90"/>
    </location>
</feature>
<evidence type="ECO:0000313" key="2">
    <source>
        <dbReference type="EMBL" id="ABC63894.1"/>
    </source>
</evidence>
<evidence type="ECO:0000256" key="1">
    <source>
        <dbReference type="SAM" id="Phobius"/>
    </source>
</evidence>
<keyword evidence="3" id="KW-1185">Reference proteome</keyword>
<dbReference type="KEGG" id="eli:ELI_09010"/>
<keyword evidence="1" id="KW-0812">Transmembrane</keyword>